<organism evidence="1 2">
    <name type="scientific">Linnemannia gamsii</name>
    <dbReference type="NCBI Taxonomy" id="64522"/>
    <lineage>
        <taxon>Eukaryota</taxon>
        <taxon>Fungi</taxon>
        <taxon>Fungi incertae sedis</taxon>
        <taxon>Mucoromycota</taxon>
        <taxon>Mortierellomycotina</taxon>
        <taxon>Mortierellomycetes</taxon>
        <taxon>Mortierellales</taxon>
        <taxon>Mortierellaceae</taxon>
        <taxon>Linnemannia</taxon>
    </lineage>
</organism>
<evidence type="ECO:0000313" key="1">
    <source>
        <dbReference type="EMBL" id="KAG0285456.1"/>
    </source>
</evidence>
<sequence length="506" mass="58412">MARITDLPEEVIALVGIHLNKNAVKFAIRTCWHLHNALNHLLWRQLTLPSRTGRFLLSAAKIKENAHHIQQLEFRCHVPQEYYSIHYPKVHNLTMVGTSPPPPRTVSPETQLHHHPLLISLNPQFQVLTLRNIDCSSSSNLWETICATLQHPKRLEVRFLGTMDKGVSDSFWRTCSRFEELNLDVLEAECGETLPSLMFPDLKRLKLYYGGCFRHAAMDMDDHLEWMKNAPNLEALEWRVGHYRYFPIGDLITALAGKAWPRLESFSLLFLPEPDDVWADIINVLPPLKRFQSNNRQFKEQSFARLQETQFETLRCLHVRDCVSFSSPMAFTVLVECVQLEEFHAPYIHAADLRSKDSTGSDWACTGLRFLRLQVFTEKDDTGADELVFKQLSKLSQLKDLRLNKSSTAAYPATTQAVLEQKGMLRLQLDTGLSYLSTLKHLTKINFLNTEQEMGADDVQWMLENWTSLEFMAGSFSEDADTQDELENMFWETSVDYWPVDFVFDD</sequence>
<dbReference type="Gene3D" id="3.80.10.10">
    <property type="entry name" value="Ribonuclease Inhibitor"/>
    <property type="match status" value="1"/>
</dbReference>
<accession>A0A9P6QPR0</accession>
<dbReference type="InterPro" id="IPR032675">
    <property type="entry name" value="LRR_dom_sf"/>
</dbReference>
<evidence type="ECO:0000313" key="2">
    <source>
        <dbReference type="Proteomes" id="UP000823405"/>
    </source>
</evidence>
<gene>
    <name evidence="1" type="ORF">BGZ97_007789</name>
</gene>
<protein>
    <submittedName>
        <fullName evidence="1">Uncharacterized protein</fullName>
    </submittedName>
</protein>
<proteinExistence type="predicted"/>
<dbReference type="OrthoDB" id="2386345at2759"/>
<dbReference type="SUPFAM" id="SSF52047">
    <property type="entry name" value="RNI-like"/>
    <property type="match status" value="1"/>
</dbReference>
<name>A0A9P6QPR0_9FUNG</name>
<dbReference type="Proteomes" id="UP000823405">
    <property type="component" value="Unassembled WGS sequence"/>
</dbReference>
<keyword evidence="2" id="KW-1185">Reference proteome</keyword>
<reference evidence="1" key="1">
    <citation type="journal article" date="2020" name="Fungal Divers.">
        <title>Resolving the Mortierellaceae phylogeny through synthesis of multi-gene phylogenetics and phylogenomics.</title>
        <authorList>
            <person name="Vandepol N."/>
            <person name="Liber J."/>
            <person name="Desiro A."/>
            <person name="Na H."/>
            <person name="Kennedy M."/>
            <person name="Barry K."/>
            <person name="Grigoriev I.V."/>
            <person name="Miller A.N."/>
            <person name="O'Donnell K."/>
            <person name="Stajich J.E."/>
            <person name="Bonito G."/>
        </authorList>
    </citation>
    <scope>NUCLEOTIDE SEQUENCE</scope>
    <source>
        <strain evidence="1">NVP60</strain>
    </source>
</reference>
<comment type="caution">
    <text evidence="1">The sequence shown here is derived from an EMBL/GenBank/DDBJ whole genome shotgun (WGS) entry which is preliminary data.</text>
</comment>
<dbReference type="AlphaFoldDB" id="A0A9P6QPR0"/>
<dbReference type="EMBL" id="JAAAIN010003492">
    <property type="protein sequence ID" value="KAG0285456.1"/>
    <property type="molecule type" value="Genomic_DNA"/>
</dbReference>